<comment type="caution">
    <text evidence="1">The sequence shown here is derived from an EMBL/GenBank/DDBJ whole genome shotgun (WGS) entry which is preliminary data.</text>
</comment>
<name>A0AB36FTZ7_ALTMA</name>
<reference evidence="1 2" key="1">
    <citation type="submission" date="2016-09" db="EMBL/GenBank/DDBJ databases">
        <title>Draft Genome Sequence of four Alteromonas macleodii strains isolated from copper coupons and grown long-term at elevated copper levels.</title>
        <authorList>
            <person name="Cusick K."/>
            <person name="Dale J."/>
            <person name="Little B."/>
            <person name="Biffinger J."/>
        </authorList>
    </citation>
    <scope>NUCLEOTIDE SEQUENCE [LARGE SCALE GENOMIC DNA]</scope>
    <source>
        <strain evidence="1 2">KCP01</strain>
    </source>
</reference>
<dbReference type="EMBL" id="MIPY01000014">
    <property type="protein sequence ID" value="OES31291.1"/>
    <property type="molecule type" value="Genomic_DNA"/>
</dbReference>
<sequence length="47" mass="5445">MLSTKATVACIAIYNARELEKALQMQSTKKPRHFWRGFIIHSVKVNQ</sequence>
<gene>
    <name evidence="1" type="ORF">BFV95_2625</name>
</gene>
<accession>A0AB36FTZ7</accession>
<dbReference type="AlphaFoldDB" id="A0AB36FTZ7"/>
<proteinExistence type="predicted"/>
<organism evidence="1 2">
    <name type="scientific">Alteromonas macleodii</name>
    <name type="common">Pseudoalteromonas macleodii</name>
    <dbReference type="NCBI Taxonomy" id="28108"/>
    <lineage>
        <taxon>Bacteria</taxon>
        <taxon>Pseudomonadati</taxon>
        <taxon>Pseudomonadota</taxon>
        <taxon>Gammaproteobacteria</taxon>
        <taxon>Alteromonadales</taxon>
        <taxon>Alteromonadaceae</taxon>
        <taxon>Alteromonas/Salinimonas group</taxon>
        <taxon>Alteromonas</taxon>
    </lineage>
</organism>
<dbReference type="Proteomes" id="UP000095392">
    <property type="component" value="Unassembled WGS sequence"/>
</dbReference>
<evidence type="ECO:0000313" key="2">
    <source>
        <dbReference type="Proteomes" id="UP000095392"/>
    </source>
</evidence>
<evidence type="ECO:0000313" key="1">
    <source>
        <dbReference type="EMBL" id="OES31291.1"/>
    </source>
</evidence>
<protein>
    <submittedName>
        <fullName evidence="1">Uncharacterized protein</fullName>
    </submittedName>
</protein>
<keyword evidence="2" id="KW-1185">Reference proteome</keyword>